<dbReference type="InterPro" id="IPR020103">
    <property type="entry name" value="PsdUridine_synth_cat_dom_sf"/>
</dbReference>
<evidence type="ECO:0000313" key="8">
    <source>
        <dbReference type="Proteomes" id="UP000034927"/>
    </source>
</evidence>
<dbReference type="CDD" id="cd00165">
    <property type="entry name" value="S4"/>
    <property type="match status" value="1"/>
</dbReference>
<dbReference type="SMART" id="SM00363">
    <property type="entry name" value="S4"/>
    <property type="match status" value="1"/>
</dbReference>
<gene>
    <name evidence="7" type="ORF">UR53_C0002G0059</name>
</gene>
<evidence type="ECO:0000256" key="1">
    <source>
        <dbReference type="ARBA" id="ARBA00010876"/>
    </source>
</evidence>
<dbReference type="Pfam" id="PF00849">
    <property type="entry name" value="PseudoU_synth_2"/>
    <property type="match status" value="1"/>
</dbReference>
<dbReference type="InterPro" id="IPR036986">
    <property type="entry name" value="S4_RNA-bd_sf"/>
</dbReference>
<dbReference type="GO" id="GO:0000455">
    <property type="term" value="P:enzyme-directed rRNA pseudouridine synthesis"/>
    <property type="evidence" value="ECO:0007669"/>
    <property type="project" value="UniProtKB-ARBA"/>
</dbReference>
<comment type="caution">
    <text evidence="7">The sequence shown here is derived from an EMBL/GenBank/DDBJ whole genome shotgun (WGS) entry which is preliminary data.</text>
</comment>
<keyword evidence="2 5" id="KW-0413">Isomerase</keyword>
<name>A0A0G0D854_9BACT</name>
<dbReference type="GO" id="GO:0003723">
    <property type="term" value="F:RNA binding"/>
    <property type="evidence" value="ECO:0007669"/>
    <property type="project" value="UniProtKB-KW"/>
</dbReference>
<evidence type="ECO:0000313" key="7">
    <source>
        <dbReference type="EMBL" id="KKP59445.1"/>
    </source>
</evidence>
<dbReference type="CDD" id="cd02869">
    <property type="entry name" value="PseudoU_synth_RluA_like"/>
    <property type="match status" value="1"/>
</dbReference>
<proteinExistence type="inferred from homology"/>
<dbReference type="Gene3D" id="3.10.290.10">
    <property type="entry name" value="RNA-binding S4 domain"/>
    <property type="match status" value="1"/>
</dbReference>
<dbReference type="Proteomes" id="UP000034927">
    <property type="component" value="Unassembled WGS sequence"/>
</dbReference>
<dbReference type="EMBL" id="LBPO01000002">
    <property type="protein sequence ID" value="KKP59445.1"/>
    <property type="molecule type" value="Genomic_DNA"/>
</dbReference>
<dbReference type="Gene3D" id="3.30.2350.10">
    <property type="entry name" value="Pseudouridine synthase"/>
    <property type="match status" value="1"/>
</dbReference>
<dbReference type="PROSITE" id="PS50889">
    <property type="entry name" value="S4"/>
    <property type="match status" value="1"/>
</dbReference>
<protein>
    <recommendedName>
        <fullName evidence="5">Pseudouridine synthase</fullName>
        <ecNumber evidence="5">5.4.99.-</ecNumber>
    </recommendedName>
</protein>
<reference evidence="7 8" key="1">
    <citation type="journal article" date="2015" name="Nature">
        <title>rRNA introns, odd ribosomes, and small enigmatic genomes across a large radiation of phyla.</title>
        <authorList>
            <person name="Brown C.T."/>
            <person name="Hug L.A."/>
            <person name="Thomas B.C."/>
            <person name="Sharon I."/>
            <person name="Castelle C.J."/>
            <person name="Singh A."/>
            <person name="Wilkins M.J."/>
            <person name="Williams K.H."/>
            <person name="Banfield J.F."/>
        </authorList>
    </citation>
    <scope>NUCLEOTIDE SEQUENCE [LARGE SCALE GENOMIC DNA]</scope>
</reference>
<evidence type="ECO:0000256" key="4">
    <source>
        <dbReference type="PROSITE-ProRule" id="PRU00182"/>
    </source>
</evidence>
<evidence type="ECO:0000256" key="5">
    <source>
        <dbReference type="RuleBase" id="RU362028"/>
    </source>
</evidence>
<comment type="catalytic activity">
    <reaction evidence="5">
        <text>a uridine in RNA = a pseudouridine in RNA</text>
        <dbReference type="Rhea" id="RHEA:48348"/>
        <dbReference type="Rhea" id="RHEA-COMP:12068"/>
        <dbReference type="Rhea" id="RHEA-COMP:12069"/>
        <dbReference type="ChEBI" id="CHEBI:65314"/>
        <dbReference type="ChEBI" id="CHEBI:65315"/>
    </reaction>
</comment>
<dbReference type="PANTHER" id="PTHR21600:SF44">
    <property type="entry name" value="RIBOSOMAL LARGE SUBUNIT PSEUDOURIDINE SYNTHASE D"/>
    <property type="match status" value="1"/>
</dbReference>
<dbReference type="Pfam" id="PF01479">
    <property type="entry name" value="S4"/>
    <property type="match status" value="1"/>
</dbReference>
<evidence type="ECO:0000256" key="3">
    <source>
        <dbReference type="PIRSR" id="PIRSR606225-1"/>
    </source>
</evidence>
<dbReference type="PATRIC" id="fig|1619045.3.peg.223"/>
<dbReference type="AlphaFoldDB" id="A0A0G0D854"/>
<dbReference type="GO" id="GO:0120159">
    <property type="term" value="F:rRNA pseudouridine synthase activity"/>
    <property type="evidence" value="ECO:0007669"/>
    <property type="project" value="UniProtKB-ARBA"/>
</dbReference>
<feature type="active site" evidence="3">
    <location>
        <position position="155"/>
    </location>
</feature>
<dbReference type="NCBIfam" id="TIGR00005">
    <property type="entry name" value="rluA_subfam"/>
    <property type="match status" value="1"/>
</dbReference>
<dbReference type="InterPro" id="IPR006145">
    <property type="entry name" value="PsdUridine_synth_RsuA/RluA"/>
</dbReference>
<dbReference type="InterPro" id="IPR050188">
    <property type="entry name" value="RluA_PseudoU_synthase"/>
</dbReference>
<comment type="similarity">
    <text evidence="1 5">Belongs to the pseudouridine synthase RluA family.</text>
</comment>
<dbReference type="SUPFAM" id="SSF55120">
    <property type="entry name" value="Pseudouridine synthase"/>
    <property type="match status" value="1"/>
</dbReference>
<evidence type="ECO:0000259" key="6">
    <source>
        <dbReference type="SMART" id="SM00363"/>
    </source>
</evidence>
<evidence type="ECO:0000256" key="2">
    <source>
        <dbReference type="ARBA" id="ARBA00023235"/>
    </source>
</evidence>
<accession>A0A0G0D854</accession>
<dbReference type="PANTHER" id="PTHR21600">
    <property type="entry name" value="MITOCHONDRIAL RNA PSEUDOURIDINE SYNTHASE"/>
    <property type="match status" value="1"/>
</dbReference>
<dbReference type="SUPFAM" id="SSF55174">
    <property type="entry name" value="Alpha-L RNA-binding motif"/>
    <property type="match status" value="1"/>
</dbReference>
<dbReference type="EC" id="5.4.99.-" evidence="5"/>
<sequence length="329" mass="37432">MNAKTIKIKTTEKTPSQRLDVFLLEKLKISRSQAQKMISAGQITVNGLPPKKAGDRIKATDKIEIEKIKRITTGKEQGGVNEIKKTKIKKEKTAPLKIIKTTSDYIVIEKPTGLLTHPTQAEEKESVATNLAKKYPEIKKIGDDPIRPGIVHRLDKDASGLLVVARTQKMFNHLKNQFKNHTIDKEYSVLVHGKVAREWSTINFRLARGQNQDRVVAVPLTKYGVNTEKGKEALTEFNIAKHFVNFTLLNINIHTGRMHQIRAHMLAYNHPVVGDPLYFQKKRKSKWDEVCGRLFLHCTKLAFVDLDGKTQKFESPLPKELSEFLKLLK</sequence>
<keyword evidence="4" id="KW-0694">RNA-binding</keyword>
<comment type="function">
    <text evidence="5">Responsible for synthesis of pseudouridine from uracil.</text>
</comment>
<dbReference type="InterPro" id="IPR006225">
    <property type="entry name" value="PsdUridine_synth_RluC/D"/>
</dbReference>
<dbReference type="InterPro" id="IPR002942">
    <property type="entry name" value="S4_RNA-bd"/>
</dbReference>
<organism evidence="7 8">
    <name type="scientific">Candidatus Magasanikbacteria bacterium GW2011_GWC2_34_16</name>
    <dbReference type="NCBI Taxonomy" id="1619045"/>
    <lineage>
        <taxon>Bacteria</taxon>
        <taxon>Candidatus Magasanikiibacteriota</taxon>
    </lineage>
</organism>
<feature type="domain" description="RNA-binding S4" evidence="6">
    <location>
        <begin position="17"/>
        <end position="77"/>
    </location>
</feature>